<feature type="disulfide bond" evidence="21">
    <location>
        <begin position="79"/>
        <end position="84"/>
    </location>
</feature>
<evidence type="ECO:0000256" key="7">
    <source>
        <dbReference type="ARBA" id="ARBA00022559"/>
    </source>
</evidence>
<dbReference type="AlphaFoldDB" id="A0AAV2G292"/>
<evidence type="ECO:0000256" key="2">
    <source>
        <dbReference type="ARBA" id="ARBA00002322"/>
    </source>
</evidence>
<comment type="function">
    <text evidence="2">Removal of H(2)O(2), oxidation of toxic reductants, biosynthesis and degradation of lignin, suberization, auxin catabolism, response to environmental stresses such as wounding, pathogen attack and oxidative stress. These functions might be dependent on each isozyme/isoform in each plant tissue.</text>
</comment>
<evidence type="ECO:0000256" key="9">
    <source>
        <dbReference type="ARBA" id="ARBA00022723"/>
    </source>
</evidence>
<dbReference type="InterPro" id="IPR002016">
    <property type="entry name" value="Haem_peroxidase"/>
</dbReference>
<feature type="disulfide bond" evidence="21">
    <location>
        <begin position="44"/>
        <end position="122"/>
    </location>
</feature>
<evidence type="ECO:0000256" key="15">
    <source>
        <dbReference type="ARBA" id="ARBA00023180"/>
    </source>
</evidence>
<dbReference type="InterPro" id="IPR010255">
    <property type="entry name" value="Haem_peroxidase_sf"/>
</dbReference>
<keyword evidence="6 22" id="KW-0964">Secreted</keyword>
<evidence type="ECO:0000256" key="21">
    <source>
        <dbReference type="PIRSR" id="PIRSR600823-5"/>
    </source>
</evidence>
<evidence type="ECO:0000256" key="10">
    <source>
        <dbReference type="ARBA" id="ARBA00022729"/>
    </source>
</evidence>
<evidence type="ECO:0000256" key="12">
    <source>
        <dbReference type="ARBA" id="ARBA00023002"/>
    </source>
</evidence>
<dbReference type="GO" id="GO:0042744">
    <property type="term" value="P:hydrogen peroxide catabolic process"/>
    <property type="evidence" value="ECO:0007669"/>
    <property type="project" value="UniProtKB-KW"/>
</dbReference>
<evidence type="ECO:0000256" key="3">
    <source>
        <dbReference type="ARBA" id="ARBA00004613"/>
    </source>
</evidence>
<dbReference type="PRINTS" id="PR00461">
    <property type="entry name" value="PLPEROXIDASE"/>
</dbReference>
<evidence type="ECO:0000256" key="14">
    <source>
        <dbReference type="ARBA" id="ARBA00023157"/>
    </source>
</evidence>
<keyword evidence="25" id="KW-1185">Reference proteome</keyword>
<evidence type="ECO:0000256" key="18">
    <source>
        <dbReference type="PIRSR" id="PIRSR600823-2"/>
    </source>
</evidence>
<keyword evidence="14 21" id="KW-1015">Disulfide bond</keyword>
<comment type="subcellular location">
    <subcellularLocation>
        <location evidence="3 22">Secreted</location>
    </subcellularLocation>
</comment>
<feature type="disulfide bond" evidence="21">
    <location>
        <begin position="204"/>
        <end position="236"/>
    </location>
</feature>
<feature type="binding site" evidence="19">
    <location>
        <position position="198"/>
    </location>
    <ligand>
        <name>Ca(2+)</name>
        <dbReference type="ChEBI" id="CHEBI:29108"/>
        <label>2</label>
    </ligand>
</feature>
<feature type="site" description="Transition state stabilizer" evidence="20">
    <location>
        <position position="73"/>
    </location>
</feature>
<feature type="binding site" evidence="19">
    <location>
        <position position="96"/>
    </location>
    <ligand>
        <name>Ca(2+)</name>
        <dbReference type="ChEBI" id="CHEBI:29108"/>
        <label>1</label>
    </ligand>
</feature>
<dbReference type="PANTHER" id="PTHR31517:SF59">
    <property type="entry name" value="PEROXIDASE"/>
    <property type="match status" value="1"/>
</dbReference>
<feature type="binding site" evidence="18">
    <location>
        <position position="167"/>
    </location>
    <ligand>
        <name>substrate</name>
    </ligand>
</feature>
<dbReference type="CDD" id="cd00693">
    <property type="entry name" value="secretory_peroxidase"/>
    <property type="match status" value="1"/>
</dbReference>
<dbReference type="PANTHER" id="PTHR31517">
    <property type="match status" value="1"/>
</dbReference>
<sequence>MAGSAGNHHVNSGLVILGLVVVLLGLAADRAQAQLQFGFYKGKCNATDVESTVRSVVWGKYQKDTTIVAALLRMQFHDCFVQGCDASILLDGPGSEKNAPPNLSVRGYDVIDAVKTALEAACKQVVSCADIIAMATRDAVSFANGGFYNVQTGRRDSASPAKNVALPAPNIPINQALSLFARKNLSPVDMVYLLGGHTVGVTHCAFYQSRLYNYQNTGRPDPAMNTTLVNTLKKTCPDPRTNGPTTAPANLDQNPASALVVDNSYHKQLLRGNGVLQVDQDLASRNFVTGLIVSNIAARTDFNARFGQAMVNMGAVEVLTGKQGQIRKSCRAAN</sequence>
<comment type="cofactor">
    <cofactor evidence="19 22">
        <name>heme b</name>
        <dbReference type="ChEBI" id="CHEBI:60344"/>
    </cofactor>
    <text evidence="19 22">Binds 1 heme b (iron(II)-protoporphyrin IX) group per subunit.</text>
</comment>
<feature type="domain" description="Plant heme peroxidase family profile" evidence="23">
    <location>
        <begin position="34"/>
        <end position="334"/>
    </location>
</feature>
<dbReference type="InterPro" id="IPR019794">
    <property type="entry name" value="Peroxidases_AS"/>
</dbReference>
<feature type="binding site" evidence="19">
    <location>
        <position position="81"/>
    </location>
    <ligand>
        <name>Ca(2+)</name>
        <dbReference type="ChEBI" id="CHEBI:29108"/>
        <label>1</label>
    </ligand>
</feature>
<name>A0AAV2G292_9ROSI</name>
<evidence type="ECO:0000313" key="25">
    <source>
        <dbReference type="Proteomes" id="UP001497516"/>
    </source>
</evidence>
<evidence type="ECO:0000256" key="6">
    <source>
        <dbReference type="ARBA" id="ARBA00022525"/>
    </source>
</evidence>
<comment type="cofactor">
    <cofactor evidence="19 22">
        <name>Ca(2+)</name>
        <dbReference type="ChEBI" id="CHEBI:29108"/>
    </cofactor>
    <text evidence="19 22">Binds 2 calcium ions per subunit.</text>
</comment>
<keyword evidence="10 22" id="KW-0732">Signal</keyword>
<evidence type="ECO:0000256" key="13">
    <source>
        <dbReference type="ARBA" id="ARBA00023004"/>
    </source>
</evidence>
<evidence type="ECO:0000256" key="17">
    <source>
        <dbReference type="PIRSR" id="PIRSR600823-1"/>
    </source>
</evidence>
<feature type="chain" id="PRO_5043098966" description="Peroxidase" evidence="22">
    <location>
        <begin position="34"/>
        <end position="334"/>
    </location>
</feature>
<dbReference type="Gene3D" id="1.10.520.10">
    <property type="match status" value="1"/>
</dbReference>
<evidence type="ECO:0000256" key="19">
    <source>
        <dbReference type="PIRSR" id="PIRSR600823-3"/>
    </source>
</evidence>
<evidence type="ECO:0000313" key="24">
    <source>
        <dbReference type="EMBL" id="CAL1403900.1"/>
    </source>
</evidence>
<dbReference type="FunFam" id="1.10.520.10:FF:000006">
    <property type="entry name" value="Peroxidase"/>
    <property type="match status" value="1"/>
</dbReference>
<gene>
    <name evidence="24" type="ORF">LTRI10_LOCUS43798</name>
</gene>
<dbReference type="EC" id="1.11.1.7" evidence="5 22"/>
<comment type="similarity">
    <text evidence="4">Belongs to the peroxidase family. Ascorbate peroxidase subfamily.</text>
</comment>
<keyword evidence="8 22" id="KW-0349">Heme</keyword>
<evidence type="ECO:0000256" key="22">
    <source>
        <dbReference type="RuleBase" id="RU362060"/>
    </source>
</evidence>
<keyword evidence="7 22" id="KW-0575">Peroxidase</keyword>
<feature type="binding site" evidence="19">
    <location>
        <position position="83"/>
    </location>
    <ligand>
        <name>Ca(2+)</name>
        <dbReference type="ChEBI" id="CHEBI:29108"/>
        <label>1</label>
    </ligand>
</feature>
<keyword evidence="16 22" id="KW-0376">Hydrogen peroxide</keyword>
<evidence type="ECO:0000256" key="20">
    <source>
        <dbReference type="PIRSR" id="PIRSR600823-4"/>
    </source>
</evidence>
<comment type="similarity">
    <text evidence="22">Belongs to the peroxidase family. Classical plant (class III) peroxidase subfamily.</text>
</comment>
<dbReference type="InterPro" id="IPR019793">
    <property type="entry name" value="Peroxidases_heam-ligand_BS"/>
</dbReference>
<protein>
    <recommendedName>
        <fullName evidence="5 22">Peroxidase</fullName>
        <ecNumber evidence="5 22">1.11.1.7</ecNumber>
    </recommendedName>
</protein>
<feature type="disulfide bond" evidence="21">
    <location>
        <begin position="128"/>
        <end position="330"/>
    </location>
</feature>
<dbReference type="FunFam" id="1.10.420.10:FF:000007">
    <property type="entry name" value="Peroxidase"/>
    <property type="match status" value="1"/>
</dbReference>
<dbReference type="GO" id="GO:0020037">
    <property type="term" value="F:heme binding"/>
    <property type="evidence" value="ECO:0007669"/>
    <property type="project" value="UniProtKB-UniRule"/>
</dbReference>
<evidence type="ECO:0000256" key="8">
    <source>
        <dbReference type="ARBA" id="ARBA00022617"/>
    </source>
</evidence>
<dbReference type="PROSITE" id="PS00435">
    <property type="entry name" value="PEROXIDASE_1"/>
    <property type="match status" value="1"/>
</dbReference>
<keyword evidence="15" id="KW-0325">Glycoprotein</keyword>
<reference evidence="24 25" key="1">
    <citation type="submission" date="2024-04" db="EMBL/GenBank/DDBJ databases">
        <authorList>
            <person name="Fracassetti M."/>
        </authorList>
    </citation>
    <scope>NUCLEOTIDE SEQUENCE [LARGE SCALE GENOMIC DNA]</scope>
</reference>
<evidence type="ECO:0000256" key="11">
    <source>
        <dbReference type="ARBA" id="ARBA00022837"/>
    </source>
</evidence>
<keyword evidence="11 19" id="KW-0106">Calcium</keyword>
<dbReference type="Pfam" id="PF00141">
    <property type="entry name" value="peroxidase"/>
    <property type="match status" value="1"/>
</dbReference>
<dbReference type="SUPFAM" id="SSF48113">
    <property type="entry name" value="Heme-dependent peroxidases"/>
    <property type="match status" value="1"/>
</dbReference>
<accession>A0AAV2G292</accession>
<proteinExistence type="inferred from homology"/>
<dbReference type="PROSITE" id="PS00436">
    <property type="entry name" value="PEROXIDASE_2"/>
    <property type="match status" value="1"/>
</dbReference>
<comment type="catalytic activity">
    <reaction evidence="1 22">
        <text>2 a phenolic donor + H2O2 = 2 a phenolic radical donor + 2 H2O</text>
        <dbReference type="Rhea" id="RHEA:56136"/>
        <dbReference type="ChEBI" id="CHEBI:15377"/>
        <dbReference type="ChEBI" id="CHEBI:16240"/>
        <dbReference type="ChEBI" id="CHEBI:139520"/>
        <dbReference type="ChEBI" id="CHEBI:139521"/>
        <dbReference type="EC" id="1.11.1.7"/>
    </reaction>
</comment>
<evidence type="ECO:0000256" key="1">
    <source>
        <dbReference type="ARBA" id="ARBA00000189"/>
    </source>
</evidence>
<feature type="active site" description="Proton acceptor" evidence="17">
    <location>
        <position position="77"/>
    </location>
</feature>
<feature type="binding site" description="axial binding residue" evidence="19">
    <location>
        <position position="197"/>
    </location>
    <ligand>
        <name>heme b</name>
        <dbReference type="ChEBI" id="CHEBI:60344"/>
    </ligand>
    <ligandPart>
        <name>Fe</name>
        <dbReference type="ChEBI" id="CHEBI:18248"/>
    </ligandPart>
</feature>
<dbReference type="PROSITE" id="PS50873">
    <property type="entry name" value="PEROXIDASE_4"/>
    <property type="match status" value="1"/>
</dbReference>
<dbReference type="InterPro" id="IPR000823">
    <property type="entry name" value="Peroxidase_pln"/>
</dbReference>
<feature type="binding site" evidence="19">
    <location>
        <position position="252"/>
    </location>
    <ligand>
        <name>Ca(2+)</name>
        <dbReference type="ChEBI" id="CHEBI:29108"/>
        <label>2</label>
    </ligand>
</feature>
<evidence type="ECO:0000256" key="5">
    <source>
        <dbReference type="ARBA" id="ARBA00012313"/>
    </source>
</evidence>
<dbReference type="GO" id="GO:0046872">
    <property type="term" value="F:metal ion binding"/>
    <property type="evidence" value="ECO:0007669"/>
    <property type="project" value="UniProtKB-UniRule"/>
</dbReference>
<dbReference type="Proteomes" id="UP001497516">
    <property type="component" value="Chromosome 7"/>
</dbReference>
<evidence type="ECO:0000256" key="4">
    <source>
        <dbReference type="ARBA" id="ARBA00006873"/>
    </source>
</evidence>
<feature type="binding site" evidence="19">
    <location>
        <position position="78"/>
    </location>
    <ligand>
        <name>Ca(2+)</name>
        <dbReference type="ChEBI" id="CHEBI:29108"/>
        <label>1</label>
    </ligand>
</feature>
<keyword evidence="12 22" id="KW-0560">Oxidoreductase</keyword>
<keyword evidence="9 19" id="KW-0479">Metal-binding</keyword>
<dbReference type="GO" id="GO:0140825">
    <property type="term" value="F:lactoperoxidase activity"/>
    <property type="evidence" value="ECO:0007669"/>
    <property type="project" value="UniProtKB-EC"/>
</dbReference>
<dbReference type="Gene3D" id="1.10.420.10">
    <property type="entry name" value="Peroxidase, domain 2"/>
    <property type="match status" value="1"/>
</dbReference>
<organism evidence="24 25">
    <name type="scientific">Linum trigynum</name>
    <dbReference type="NCBI Taxonomy" id="586398"/>
    <lineage>
        <taxon>Eukaryota</taxon>
        <taxon>Viridiplantae</taxon>
        <taxon>Streptophyta</taxon>
        <taxon>Embryophyta</taxon>
        <taxon>Tracheophyta</taxon>
        <taxon>Spermatophyta</taxon>
        <taxon>Magnoliopsida</taxon>
        <taxon>eudicotyledons</taxon>
        <taxon>Gunneridae</taxon>
        <taxon>Pentapetalae</taxon>
        <taxon>rosids</taxon>
        <taxon>fabids</taxon>
        <taxon>Malpighiales</taxon>
        <taxon>Linaceae</taxon>
        <taxon>Linum</taxon>
    </lineage>
</organism>
<feature type="binding site" evidence="19">
    <location>
        <position position="85"/>
    </location>
    <ligand>
        <name>Ca(2+)</name>
        <dbReference type="ChEBI" id="CHEBI:29108"/>
        <label>1</label>
    </ligand>
</feature>
<dbReference type="GO" id="GO:0006979">
    <property type="term" value="P:response to oxidative stress"/>
    <property type="evidence" value="ECO:0007669"/>
    <property type="project" value="UniProtKB-UniRule"/>
</dbReference>
<dbReference type="PRINTS" id="PR00458">
    <property type="entry name" value="PEROXIDASE"/>
</dbReference>
<dbReference type="GO" id="GO:0005576">
    <property type="term" value="C:extracellular region"/>
    <property type="evidence" value="ECO:0007669"/>
    <property type="project" value="UniProtKB-SubCell"/>
</dbReference>
<dbReference type="EMBL" id="OZ034820">
    <property type="protein sequence ID" value="CAL1403900.1"/>
    <property type="molecule type" value="Genomic_DNA"/>
</dbReference>
<feature type="binding site" evidence="19">
    <location>
        <position position="87"/>
    </location>
    <ligand>
        <name>Ca(2+)</name>
        <dbReference type="ChEBI" id="CHEBI:29108"/>
        <label>1</label>
    </ligand>
</feature>
<feature type="binding site" evidence="19">
    <location>
        <position position="262"/>
    </location>
    <ligand>
        <name>Ca(2+)</name>
        <dbReference type="ChEBI" id="CHEBI:29108"/>
        <label>2</label>
    </ligand>
</feature>
<dbReference type="InterPro" id="IPR033905">
    <property type="entry name" value="Secretory_peroxidase"/>
</dbReference>
<evidence type="ECO:0000256" key="16">
    <source>
        <dbReference type="ARBA" id="ARBA00023324"/>
    </source>
</evidence>
<evidence type="ECO:0000259" key="23">
    <source>
        <dbReference type="PROSITE" id="PS50873"/>
    </source>
</evidence>
<feature type="signal peptide" evidence="22">
    <location>
        <begin position="1"/>
        <end position="33"/>
    </location>
</feature>
<keyword evidence="13 19" id="KW-0408">Iron</keyword>